<evidence type="ECO:0000256" key="4">
    <source>
        <dbReference type="ARBA" id="ARBA00022989"/>
    </source>
</evidence>
<proteinExistence type="inferred from homology"/>
<evidence type="ECO:0000313" key="9">
    <source>
        <dbReference type="EMBL" id="EGR28329.1"/>
    </source>
</evidence>
<dbReference type="InParanoid" id="G0R2H9"/>
<dbReference type="GeneID" id="14904405"/>
<dbReference type="STRING" id="857967.G0R2H9"/>
<comment type="similarity">
    <text evidence="2 7">Belongs to the CTL (choline transporter-like) family.</text>
</comment>
<keyword evidence="4 7" id="KW-1133">Transmembrane helix</keyword>
<feature type="region of interest" description="Disordered" evidence="8">
    <location>
        <begin position="1"/>
        <end position="20"/>
    </location>
</feature>
<comment type="subcellular location">
    <subcellularLocation>
        <location evidence="7">Cell membrane</location>
        <topology evidence="7">Multi-pass membrane protein</topology>
    </subcellularLocation>
    <subcellularLocation>
        <location evidence="1">Membrane</location>
        <topology evidence="1">Multi-pass membrane protein</topology>
    </subcellularLocation>
</comment>
<dbReference type="RefSeq" id="XP_004027674.1">
    <property type="nucleotide sequence ID" value="XM_004027625.1"/>
</dbReference>
<feature type="transmembrane region" description="Helical" evidence="7">
    <location>
        <begin position="530"/>
        <end position="558"/>
    </location>
</feature>
<evidence type="ECO:0000256" key="5">
    <source>
        <dbReference type="ARBA" id="ARBA00023136"/>
    </source>
</evidence>
<dbReference type="GO" id="GO:0022857">
    <property type="term" value="F:transmembrane transporter activity"/>
    <property type="evidence" value="ECO:0007669"/>
    <property type="project" value="UniProtKB-UniRule"/>
</dbReference>
<keyword evidence="10" id="KW-1185">Reference proteome</keyword>
<comment type="function">
    <text evidence="7">Choline transporter.</text>
</comment>
<dbReference type="Proteomes" id="UP000008983">
    <property type="component" value="Unassembled WGS sequence"/>
</dbReference>
<sequence length="663" mass="76427">MTNTKVVPQQRLSPEEEEQLKNGPINQRECRDLLFCLLFIAACISCIYFFSFGIANGQPKRLIAVYDKSGAACGLDNQSDRKYIYFYIPYYDSLNKKNYFTYNTCVKECPNNTQKVIDCNTSAMPTGSCAENICNLNINQNTVQNILNLNLEQMVCIYETKKLLNRICIPSNEIFDLMGKQTTEMFKEIVSLDTLTQWINDIQSASHVIAASLGIAFGLGLSYMLFLRCFAGFLVWICILIYLAAICGLGYYSYKKYDKIKTFLKTNSEYGNYTVSNQESFQALALIMWVWAGITVFLIYCYRKKISQAIAIIKTTTQFIVEVWSVQLVPTVFTIIAGCWWVFWLFGYVYLYSIDKDGQIKKYGNTIFGQPIHSQFISRLCWSYFFIGLWINAFIQALCLFILASSACIWYFSHGEEGQKHSPVSTSIYRAFRYHLGSLAFGSFILAIVQFIRVILAYIEQQMKNLGQKQNKLVVCLVKCLQCYMGCFERFIKFLNEQAYIQIALVGKSFCSAAKDGLSLVWCNADRFSLVYGIGGAFIFVGKIFISGVSVIICHYILDNVQPYSEELNSQVLPLLVKQFIYIYSFIYFKLKKDLFFLSVMLLVQFSCRFTVWVCKQSQYASFGMKKFSKNKLHPMLLLYYKNSLTIKYKNDIYLYNSLFQQK</sequence>
<dbReference type="OMA" id="KEEFYYG"/>
<accession>G0R2H9</accession>
<organism evidence="9 10">
    <name type="scientific">Ichthyophthirius multifiliis</name>
    <name type="common">White spot disease agent</name>
    <name type="synonym">Ich</name>
    <dbReference type="NCBI Taxonomy" id="5932"/>
    <lineage>
        <taxon>Eukaryota</taxon>
        <taxon>Sar</taxon>
        <taxon>Alveolata</taxon>
        <taxon>Ciliophora</taxon>
        <taxon>Intramacronucleata</taxon>
        <taxon>Oligohymenophorea</taxon>
        <taxon>Hymenostomatida</taxon>
        <taxon>Ophryoglenina</taxon>
        <taxon>Ichthyophthirius</taxon>
    </lineage>
</organism>
<feature type="transmembrane region" description="Helical" evidence="7">
    <location>
        <begin position="596"/>
        <end position="614"/>
    </location>
</feature>
<feature type="transmembrane region" description="Helical" evidence="7">
    <location>
        <begin position="233"/>
        <end position="254"/>
    </location>
</feature>
<feature type="transmembrane region" description="Helical" evidence="7">
    <location>
        <begin position="570"/>
        <end position="589"/>
    </location>
</feature>
<feature type="transmembrane region" description="Helical" evidence="7">
    <location>
        <begin position="33"/>
        <end position="55"/>
    </location>
</feature>
<dbReference type="InterPro" id="IPR007603">
    <property type="entry name" value="Choline_transptr-like"/>
</dbReference>
<dbReference type="PANTHER" id="PTHR12385">
    <property type="entry name" value="CHOLINE TRANSPORTER-LIKE (SLC FAMILY 44)"/>
    <property type="match status" value="1"/>
</dbReference>
<feature type="transmembrane region" description="Helical" evidence="7">
    <location>
        <begin position="332"/>
        <end position="352"/>
    </location>
</feature>
<name>G0R2H9_ICHMU</name>
<keyword evidence="5 7" id="KW-0472">Membrane</keyword>
<dbReference type="OrthoDB" id="420519at2759"/>
<dbReference type="AlphaFoldDB" id="G0R2H9"/>
<dbReference type="Pfam" id="PF04515">
    <property type="entry name" value="Choline_transpo"/>
    <property type="match status" value="1"/>
</dbReference>
<evidence type="ECO:0000256" key="8">
    <source>
        <dbReference type="SAM" id="MobiDB-lite"/>
    </source>
</evidence>
<feature type="transmembrane region" description="Helical" evidence="7">
    <location>
        <begin position="281"/>
        <end position="302"/>
    </location>
</feature>
<evidence type="ECO:0000313" key="10">
    <source>
        <dbReference type="Proteomes" id="UP000008983"/>
    </source>
</evidence>
<evidence type="ECO:0000256" key="1">
    <source>
        <dbReference type="ARBA" id="ARBA00004141"/>
    </source>
</evidence>
<feature type="transmembrane region" description="Helical" evidence="7">
    <location>
        <begin position="309"/>
        <end position="326"/>
    </location>
</feature>
<reference evidence="9 10" key="1">
    <citation type="submission" date="2011-07" db="EMBL/GenBank/DDBJ databases">
        <authorList>
            <person name="Coyne R."/>
            <person name="Brami D."/>
            <person name="Johnson J."/>
            <person name="Hostetler J."/>
            <person name="Hannick L."/>
            <person name="Clark T."/>
            <person name="Cassidy-Hanley D."/>
            <person name="Inman J."/>
        </authorList>
    </citation>
    <scope>NUCLEOTIDE SEQUENCE [LARGE SCALE GENOMIC DNA]</scope>
    <source>
        <strain evidence="9 10">G5</strain>
    </source>
</reference>
<evidence type="ECO:0000256" key="7">
    <source>
        <dbReference type="RuleBase" id="RU368066"/>
    </source>
</evidence>
<dbReference type="GO" id="GO:0005886">
    <property type="term" value="C:plasma membrane"/>
    <property type="evidence" value="ECO:0007669"/>
    <property type="project" value="UniProtKB-SubCell"/>
</dbReference>
<evidence type="ECO:0000256" key="2">
    <source>
        <dbReference type="ARBA" id="ARBA00007168"/>
    </source>
</evidence>
<dbReference type="PANTHER" id="PTHR12385:SF14">
    <property type="entry name" value="CHOLINE TRANSPORTER-LIKE 2"/>
    <property type="match status" value="1"/>
</dbReference>
<feature type="transmembrane region" description="Helical" evidence="7">
    <location>
        <begin position="432"/>
        <end position="459"/>
    </location>
</feature>
<evidence type="ECO:0000256" key="6">
    <source>
        <dbReference type="ARBA" id="ARBA00023180"/>
    </source>
</evidence>
<dbReference type="eggNOG" id="KOG1362">
    <property type="taxonomic scope" value="Eukaryota"/>
</dbReference>
<protein>
    <recommendedName>
        <fullName evidence="7">Choline transporter-like protein</fullName>
    </recommendedName>
</protein>
<keyword evidence="6" id="KW-0325">Glycoprotein</keyword>
<gene>
    <name evidence="9" type="ORF">IMG5_178260</name>
</gene>
<dbReference type="EMBL" id="GL984262">
    <property type="protein sequence ID" value="EGR28329.1"/>
    <property type="molecule type" value="Genomic_DNA"/>
</dbReference>
<feature type="compositionally biased region" description="Polar residues" evidence="8">
    <location>
        <begin position="1"/>
        <end position="12"/>
    </location>
</feature>
<evidence type="ECO:0000256" key="3">
    <source>
        <dbReference type="ARBA" id="ARBA00022692"/>
    </source>
</evidence>
<keyword evidence="3 7" id="KW-0812">Transmembrane</keyword>
<feature type="transmembrane region" description="Helical" evidence="7">
    <location>
        <begin position="384"/>
        <end position="412"/>
    </location>
</feature>
<feature type="transmembrane region" description="Helical" evidence="7">
    <location>
        <begin position="205"/>
        <end position="226"/>
    </location>
</feature>